<dbReference type="EMBL" id="CP042652">
    <property type="protein sequence ID" value="QKE29502.1"/>
    <property type="molecule type" value="Genomic_DNA"/>
</dbReference>
<dbReference type="KEGG" id="paco:AACT_2393"/>
<keyword evidence="4" id="KW-1185">Reference proteome</keyword>
<evidence type="ECO:0000256" key="1">
    <source>
        <dbReference type="SAM" id="MobiDB-lite"/>
    </source>
</evidence>
<feature type="signal peptide" evidence="2">
    <location>
        <begin position="1"/>
        <end position="20"/>
    </location>
</feature>
<reference evidence="3 4" key="1">
    <citation type="submission" date="2019-08" db="EMBL/GenBank/DDBJ databases">
        <title>Complete genome sequence of Arcobacter acticola.</title>
        <authorList>
            <person name="Miller W."/>
        </authorList>
    </citation>
    <scope>NUCLEOTIDE SEQUENCE [LARGE SCALE GENOMIC DNA]</scope>
    <source>
        <strain evidence="3 4">KCTC 52212</strain>
    </source>
</reference>
<gene>
    <name evidence="3" type="ORF">AACT_2393</name>
</gene>
<evidence type="ECO:0000313" key="3">
    <source>
        <dbReference type="EMBL" id="QKE29502.1"/>
    </source>
</evidence>
<feature type="chain" id="PRO_5026658984" description="Lipoprotein" evidence="2">
    <location>
        <begin position="21"/>
        <end position="69"/>
    </location>
</feature>
<dbReference type="RefSeq" id="WP_172127252.1">
    <property type="nucleotide sequence ID" value="NZ_CP042652.1"/>
</dbReference>
<name>A0A6M8EH80_9BACT</name>
<dbReference type="PROSITE" id="PS51257">
    <property type="entry name" value="PROKAR_LIPOPROTEIN"/>
    <property type="match status" value="1"/>
</dbReference>
<dbReference type="Proteomes" id="UP000503483">
    <property type="component" value="Chromosome"/>
</dbReference>
<evidence type="ECO:0000256" key="2">
    <source>
        <dbReference type="SAM" id="SignalP"/>
    </source>
</evidence>
<dbReference type="AlphaFoldDB" id="A0A6M8EH80"/>
<accession>A0A6M8EH80</accession>
<feature type="region of interest" description="Disordered" evidence="1">
    <location>
        <begin position="27"/>
        <end position="47"/>
    </location>
</feature>
<evidence type="ECO:0008006" key="5">
    <source>
        <dbReference type="Google" id="ProtNLM"/>
    </source>
</evidence>
<protein>
    <recommendedName>
        <fullName evidence="5">Lipoprotein</fullName>
    </recommendedName>
</protein>
<keyword evidence="2" id="KW-0732">Signal</keyword>
<feature type="compositionally biased region" description="Basic and acidic residues" evidence="1">
    <location>
        <begin position="35"/>
        <end position="47"/>
    </location>
</feature>
<evidence type="ECO:0000313" key="4">
    <source>
        <dbReference type="Proteomes" id="UP000503483"/>
    </source>
</evidence>
<proteinExistence type="predicted"/>
<sequence>MKTLIFTGLILVVFIGCSQANQNKMTSDEQIVSEENNKSDEFDRIDSEFKDQLNPSTNALKRMHYKKCQ</sequence>
<organism evidence="3 4">
    <name type="scientific">Arcobacter acticola</name>
    <dbReference type="NCBI Taxonomy" id="1849015"/>
    <lineage>
        <taxon>Bacteria</taxon>
        <taxon>Pseudomonadati</taxon>
        <taxon>Campylobacterota</taxon>
        <taxon>Epsilonproteobacteria</taxon>
        <taxon>Campylobacterales</taxon>
        <taxon>Arcobacteraceae</taxon>
        <taxon>Arcobacter</taxon>
    </lineage>
</organism>